<dbReference type="EMBL" id="MG920845">
    <property type="protein sequence ID" value="AWL24812.1"/>
    <property type="molecule type" value="Genomic_DNA"/>
</dbReference>
<dbReference type="GO" id="GO:0004252">
    <property type="term" value="F:serine-type endopeptidase activity"/>
    <property type="evidence" value="ECO:0007669"/>
    <property type="project" value="UniProtKB-UniRule"/>
</dbReference>
<evidence type="ECO:0000256" key="2">
    <source>
        <dbReference type="ARBA" id="ARBA00011073"/>
    </source>
</evidence>
<dbReference type="InterPro" id="IPR015500">
    <property type="entry name" value="Peptidase_S8_subtilisin-rel"/>
</dbReference>
<evidence type="ECO:0000256" key="8">
    <source>
        <dbReference type="ARBA" id="ARBA00023180"/>
    </source>
</evidence>
<dbReference type="Gene3D" id="3.50.30.30">
    <property type="match status" value="1"/>
</dbReference>
<evidence type="ECO:0000256" key="10">
    <source>
        <dbReference type="PROSITE-ProRule" id="PRU01240"/>
    </source>
</evidence>
<dbReference type="CDD" id="cd04852">
    <property type="entry name" value="Peptidases_S8_3"/>
    <property type="match status" value="1"/>
</dbReference>
<reference evidence="15" key="1">
    <citation type="submission" date="2018-02" db="EMBL/GenBank/DDBJ databases">
        <title>Cell remodeling and subtilase gene expression in the actinorhizal plant Discaria trinervis highlight host orchestration of intercellular Frankia colonization.</title>
        <authorList>
            <person name="Fournier J."/>
            <person name="Imanishi L."/>
            <person name="Chabaud M."/>
            <person name="Abdou-Pavy I."/>
            <person name="Genre A."/>
            <person name="Brichet L."/>
            <person name="Lascano H.R."/>
            <person name="Munoz N."/>
            <person name="Vayssieres A."/>
            <person name="Pirolles E."/>
            <person name="Brottier L."/>
            <person name="Gherbi H."/>
            <person name="Hocher V."/>
            <person name="Svistoonoff S."/>
            <person name="Barker D.G."/>
            <person name="Wall L.G."/>
        </authorList>
    </citation>
    <scope>NUCLEOTIDE SEQUENCE</scope>
</reference>
<organism evidence="15">
    <name type="scientific">Ochetophila trinervis</name>
    <dbReference type="NCBI Taxonomy" id="262936"/>
    <lineage>
        <taxon>Eukaryota</taxon>
        <taxon>Viridiplantae</taxon>
        <taxon>Streptophyta</taxon>
        <taxon>Embryophyta</taxon>
        <taxon>Tracheophyta</taxon>
        <taxon>Spermatophyta</taxon>
        <taxon>Magnoliopsida</taxon>
        <taxon>eudicotyledons</taxon>
        <taxon>Gunneridae</taxon>
        <taxon>Pentapetalae</taxon>
        <taxon>rosids</taxon>
        <taxon>fabids</taxon>
        <taxon>Rosales</taxon>
        <taxon>Rhamnaceae</taxon>
        <taxon>Colletieae</taxon>
        <taxon>Ochetophila</taxon>
    </lineage>
</organism>
<proteinExistence type="inferred from homology"/>
<feature type="domain" description="Inhibitor I9" evidence="13">
    <location>
        <begin position="36"/>
        <end position="123"/>
    </location>
</feature>
<dbReference type="Gene3D" id="3.40.50.200">
    <property type="entry name" value="Peptidase S8/S53 domain"/>
    <property type="match status" value="1"/>
</dbReference>
<evidence type="ECO:0000259" key="12">
    <source>
        <dbReference type="Pfam" id="PF00082"/>
    </source>
</evidence>
<comment type="similarity">
    <text evidence="2 10">Belongs to the peptidase S8 family.</text>
</comment>
<dbReference type="GO" id="GO:0006508">
    <property type="term" value="P:proteolysis"/>
    <property type="evidence" value="ECO:0007669"/>
    <property type="project" value="UniProtKB-KW"/>
</dbReference>
<dbReference type="PROSITE" id="PS51892">
    <property type="entry name" value="SUBTILASE"/>
    <property type="match status" value="1"/>
</dbReference>
<dbReference type="InterPro" id="IPR037045">
    <property type="entry name" value="S8pro/Inhibitor_I9_sf"/>
</dbReference>
<comment type="subcellular location">
    <subcellularLocation>
        <location evidence="1">Secreted</location>
    </subcellularLocation>
</comment>
<dbReference type="FunFam" id="3.40.50.200:FF:000006">
    <property type="entry name" value="Subtilisin-like protease SBT1.5"/>
    <property type="match status" value="1"/>
</dbReference>
<dbReference type="PANTHER" id="PTHR10795">
    <property type="entry name" value="PROPROTEIN CONVERTASE SUBTILISIN/KEXIN"/>
    <property type="match status" value="1"/>
</dbReference>
<accession>A0A2U8LMM8</accession>
<dbReference type="InterPro" id="IPR022398">
    <property type="entry name" value="Peptidase_S8_His-AS"/>
</dbReference>
<dbReference type="Pfam" id="PF05922">
    <property type="entry name" value="Inhibitor_I9"/>
    <property type="match status" value="1"/>
</dbReference>
<dbReference type="Pfam" id="PF17766">
    <property type="entry name" value="fn3_6"/>
    <property type="match status" value="1"/>
</dbReference>
<dbReference type="InterPro" id="IPR036852">
    <property type="entry name" value="Peptidase_S8/S53_dom_sf"/>
</dbReference>
<dbReference type="InterPro" id="IPR041469">
    <property type="entry name" value="Subtilisin-like_FN3"/>
</dbReference>
<dbReference type="PROSITE" id="PS00137">
    <property type="entry name" value="SUBTILASE_HIS"/>
    <property type="match status" value="1"/>
</dbReference>
<evidence type="ECO:0000256" key="6">
    <source>
        <dbReference type="ARBA" id="ARBA00022801"/>
    </source>
</evidence>
<feature type="active site" description="Charge relay system" evidence="9 10">
    <location>
        <position position="157"/>
    </location>
</feature>
<feature type="signal peptide" evidence="11">
    <location>
        <begin position="1"/>
        <end position="29"/>
    </location>
</feature>
<keyword evidence="6 10" id="KW-0378">Hydrolase</keyword>
<dbReference type="Gene3D" id="2.60.40.2310">
    <property type="match status" value="1"/>
</dbReference>
<name>A0A2U8LMM8_9ROSA</name>
<dbReference type="PROSITE" id="PS00138">
    <property type="entry name" value="SUBTILASE_SER"/>
    <property type="match status" value="1"/>
</dbReference>
<evidence type="ECO:0000259" key="14">
    <source>
        <dbReference type="Pfam" id="PF17766"/>
    </source>
</evidence>
<evidence type="ECO:0000256" key="3">
    <source>
        <dbReference type="ARBA" id="ARBA00022525"/>
    </source>
</evidence>
<dbReference type="Pfam" id="PF00082">
    <property type="entry name" value="Peptidase_S8"/>
    <property type="match status" value="1"/>
</dbReference>
<evidence type="ECO:0000256" key="11">
    <source>
        <dbReference type="SAM" id="SignalP"/>
    </source>
</evidence>
<dbReference type="CDD" id="cd02120">
    <property type="entry name" value="PA_subtilisin_like"/>
    <property type="match status" value="1"/>
</dbReference>
<feature type="domain" description="Subtilisin-like protease fibronectin type-III" evidence="14">
    <location>
        <begin position="662"/>
        <end position="763"/>
    </location>
</feature>
<evidence type="ECO:0000256" key="4">
    <source>
        <dbReference type="ARBA" id="ARBA00022670"/>
    </source>
</evidence>
<keyword evidence="4 10" id="KW-0645">Protease</keyword>
<evidence type="ECO:0000313" key="15">
    <source>
        <dbReference type="EMBL" id="AWL24812.1"/>
    </source>
</evidence>
<dbReference type="InterPro" id="IPR045051">
    <property type="entry name" value="SBT"/>
</dbReference>
<dbReference type="AlphaFoldDB" id="A0A2U8LMM8"/>
<dbReference type="InterPro" id="IPR000209">
    <property type="entry name" value="Peptidase_S8/S53_dom"/>
</dbReference>
<evidence type="ECO:0000256" key="1">
    <source>
        <dbReference type="ARBA" id="ARBA00004613"/>
    </source>
</evidence>
<keyword evidence="5 11" id="KW-0732">Signal</keyword>
<evidence type="ECO:0000256" key="9">
    <source>
        <dbReference type="PIRSR" id="PIRSR615500-1"/>
    </source>
</evidence>
<dbReference type="SUPFAM" id="SSF52743">
    <property type="entry name" value="Subtilisin-like"/>
    <property type="match status" value="1"/>
</dbReference>
<dbReference type="GO" id="GO:0009609">
    <property type="term" value="P:response to symbiotic bacterium"/>
    <property type="evidence" value="ECO:0007669"/>
    <property type="project" value="UniProtKB-ARBA"/>
</dbReference>
<dbReference type="PRINTS" id="PR00723">
    <property type="entry name" value="SUBTILISIN"/>
</dbReference>
<evidence type="ECO:0000259" key="13">
    <source>
        <dbReference type="Pfam" id="PF05922"/>
    </source>
</evidence>
<sequence>MGFYFCSTFSSLFFHAICICFIILHANSATPVERSTYIVHTDKSIMPKAFANHHHWYSSIVDSLTSAKPSSSSLDDQHNLPPSLVYSYDNALHGFSASLSVDELEEIKKSSWFISSYMDRSATLDTTHTYKSLSLNPSQGLWPASNYGEDVIVGVIDSGVWPESESFQDHGMPSHIPSKWKGKCDVGQDFNSSMCNSKLIGVRYFNKGLKVSRFYVNISMNSARDTVGHGTHVASTVSGNYAEGASYFGYAKGTARGIAPRSRLAAYKVSWGEGSQTSDVLAGIDQAIEDGVDVISISMGFDGVPLYEDPVAIASFSAMEKGVFVSSSAGNAGPGPRTLHNGIPWTLTVAASTIDRSFGGTLTFGDNFTITGWTMFPANAIVEKVQLYYNKAISRCDSAKALSTVLYGVVLCEDIGSLTTQMREISLSLAVGAIIVSNNTEILELGGVSCPCVLITRKEALAVIKYARSTEMPFVSMKFQQTITGTKPAPSVAFYSARGPSPSSPGILKPDIMAPGSLVLASWIPQEMAAEIGTNIYLSSEYHMISGTSMACPHASGVAAMLKGVYPDWSPAAIRSAMMTTANPFDNTHNLIRDNGERFQIASPLAMGAGQIDPNRALDPGLIYDATPQDYVNLLCSMNFTANQILAITRSKHYGCSEPSSDLNYPSFILLHDGKTKTVFRKFERVVTNMGDGVVRYNVSVTAPRGSIVVVSPQVLEFEKKYEKHKYSVAIKYKSYKNSRVSFGEIVWVEENGNHTVRSPIVVSPLWNIHI</sequence>
<dbReference type="InterPro" id="IPR010259">
    <property type="entry name" value="S8pro/Inhibitor_I9"/>
</dbReference>
<dbReference type="InterPro" id="IPR034197">
    <property type="entry name" value="Peptidases_S8_3"/>
</dbReference>
<protein>
    <submittedName>
        <fullName evidence="15">Dt12 subtilase</fullName>
    </submittedName>
</protein>
<dbReference type="FunFam" id="3.30.70.80:FF:000003">
    <property type="entry name" value="Subtilisin-like protease SBT1.9"/>
    <property type="match status" value="1"/>
</dbReference>
<keyword evidence="3" id="KW-0964">Secreted</keyword>
<dbReference type="GO" id="GO:0005576">
    <property type="term" value="C:extracellular region"/>
    <property type="evidence" value="ECO:0007669"/>
    <property type="project" value="UniProtKB-SubCell"/>
</dbReference>
<dbReference type="InterPro" id="IPR023828">
    <property type="entry name" value="Peptidase_S8_Ser-AS"/>
</dbReference>
<evidence type="ECO:0000256" key="7">
    <source>
        <dbReference type="ARBA" id="ARBA00022825"/>
    </source>
</evidence>
<feature type="chain" id="PRO_5015906070" evidence="11">
    <location>
        <begin position="30"/>
        <end position="771"/>
    </location>
</feature>
<dbReference type="Gene3D" id="3.30.70.80">
    <property type="entry name" value="Peptidase S8 propeptide/proteinase inhibitor I9"/>
    <property type="match status" value="1"/>
</dbReference>
<feature type="active site" description="Charge relay system" evidence="9 10">
    <location>
        <position position="229"/>
    </location>
</feature>
<evidence type="ECO:0000256" key="5">
    <source>
        <dbReference type="ARBA" id="ARBA00022729"/>
    </source>
</evidence>
<keyword evidence="7 10" id="KW-0720">Serine protease</keyword>
<feature type="active site" description="Charge relay system" evidence="9 10">
    <location>
        <position position="549"/>
    </location>
</feature>
<keyword evidence="8" id="KW-0325">Glycoprotein</keyword>
<feature type="domain" description="Peptidase S8/S53" evidence="12">
    <location>
        <begin position="148"/>
        <end position="588"/>
    </location>
</feature>